<organism evidence="11 12">
    <name type="scientific">Candidatus Glomeribacter gigasporarum BEG34</name>
    <dbReference type="NCBI Taxonomy" id="1070319"/>
    <lineage>
        <taxon>Bacteria</taxon>
        <taxon>Pseudomonadati</taxon>
        <taxon>Pseudomonadota</taxon>
        <taxon>Betaproteobacteria</taxon>
        <taxon>Burkholderiales</taxon>
        <taxon>Burkholderiaceae</taxon>
        <taxon>Candidatus Glomeribacter</taxon>
    </lineage>
</organism>
<dbReference type="InterPro" id="IPR020590">
    <property type="entry name" value="Guanylate_kinase_CS"/>
</dbReference>
<dbReference type="AlphaFoldDB" id="G2J8Q6"/>
<evidence type="ECO:0000256" key="8">
    <source>
        <dbReference type="ARBA" id="ARBA00030128"/>
    </source>
</evidence>
<dbReference type="GO" id="GO:0005829">
    <property type="term" value="C:cytosol"/>
    <property type="evidence" value="ECO:0007669"/>
    <property type="project" value="TreeGrafter"/>
</dbReference>
<dbReference type="OrthoDB" id="9808150at2"/>
<dbReference type="EC" id="2.7.4.8" evidence="2 9"/>
<comment type="caution">
    <text evidence="11">The sequence shown here is derived from an EMBL/GenBank/DDBJ whole genome shotgun (WGS) entry which is preliminary data.</text>
</comment>
<evidence type="ECO:0000256" key="4">
    <source>
        <dbReference type="ARBA" id="ARBA00022679"/>
    </source>
</evidence>
<keyword evidence="5 9" id="KW-0547">Nucleotide-binding</keyword>
<evidence type="ECO:0000256" key="9">
    <source>
        <dbReference type="HAMAP-Rule" id="MF_00328"/>
    </source>
</evidence>
<dbReference type="InterPro" id="IPR027417">
    <property type="entry name" value="P-loop_NTPase"/>
</dbReference>
<accession>G2J8Q6</accession>
<comment type="similarity">
    <text evidence="1 9">Belongs to the guanylate kinase family.</text>
</comment>
<dbReference type="HAMAP" id="MF_00328">
    <property type="entry name" value="Guanylate_kinase"/>
    <property type="match status" value="1"/>
</dbReference>
<comment type="catalytic activity">
    <reaction evidence="9">
        <text>GMP + ATP = GDP + ADP</text>
        <dbReference type="Rhea" id="RHEA:20780"/>
        <dbReference type="ChEBI" id="CHEBI:30616"/>
        <dbReference type="ChEBI" id="CHEBI:58115"/>
        <dbReference type="ChEBI" id="CHEBI:58189"/>
        <dbReference type="ChEBI" id="CHEBI:456216"/>
        <dbReference type="EC" id="2.7.4.8"/>
    </reaction>
</comment>
<name>G2J8Q6_9BURK</name>
<comment type="function">
    <text evidence="9">Essential for recycling GMP and indirectly, cGMP.</text>
</comment>
<dbReference type="eggNOG" id="COG0194">
    <property type="taxonomic scope" value="Bacteria"/>
</dbReference>
<evidence type="ECO:0000256" key="7">
    <source>
        <dbReference type="ARBA" id="ARBA00022840"/>
    </source>
</evidence>
<proteinExistence type="inferred from homology"/>
<dbReference type="PROSITE" id="PS50052">
    <property type="entry name" value="GUANYLATE_KINASE_2"/>
    <property type="match status" value="1"/>
</dbReference>
<evidence type="ECO:0000256" key="3">
    <source>
        <dbReference type="ARBA" id="ARBA00016296"/>
    </source>
</evidence>
<dbReference type="STRING" id="1070319.CAGGBEG34_210013"/>
<gene>
    <name evidence="9 11" type="primary">gmk</name>
    <name evidence="11" type="ORF">CAGGBEG34_210013</name>
</gene>
<evidence type="ECO:0000256" key="2">
    <source>
        <dbReference type="ARBA" id="ARBA00012961"/>
    </source>
</evidence>
<dbReference type="NCBIfam" id="TIGR03263">
    <property type="entry name" value="guanyl_kin"/>
    <property type="match status" value="1"/>
</dbReference>
<keyword evidence="12" id="KW-1185">Reference proteome</keyword>
<keyword evidence="4 9" id="KW-0808">Transferase</keyword>
<dbReference type="SUPFAM" id="SSF52540">
    <property type="entry name" value="P-loop containing nucleoside triphosphate hydrolases"/>
    <property type="match status" value="1"/>
</dbReference>
<protein>
    <recommendedName>
        <fullName evidence="3 9">Guanylate kinase</fullName>
        <ecNumber evidence="2 9">2.7.4.8</ecNumber>
    </recommendedName>
    <alternativeName>
        <fullName evidence="8 9">GMP kinase</fullName>
    </alternativeName>
</protein>
<feature type="binding site" evidence="9">
    <location>
        <begin position="15"/>
        <end position="22"/>
    </location>
    <ligand>
        <name>ATP</name>
        <dbReference type="ChEBI" id="CHEBI:30616"/>
    </ligand>
</feature>
<dbReference type="Pfam" id="PF00625">
    <property type="entry name" value="Guanylate_kin"/>
    <property type="match status" value="1"/>
</dbReference>
<dbReference type="CDD" id="cd00071">
    <property type="entry name" value="GMPK"/>
    <property type="match status" value="1"/>
</dbReference>
<dbReference type="GO" id="GO:0004385">
    <property type="term" value="F:GMP kinase activity"/>
    <property type="evidence" value="ECO:0007669"/>
    <property type="project" value="UniProtKB-UniRule"/>
</dbReference>
<dbReference type="PANTHER" id="PTHR23117:SF13">
    <property type="entry name" value="GUANYLATE KINASE"/>
    <property type="match status" value="1"/>
</dbReference>
<feature type="domain" description="Guanylate kinase-like" evidence="10">
    <location>
        <begin position="8"/>
        <end position="186"/>
    </location>
</feature>
<dbReference type="PANTHER" id="PTHR23117">
    <property type="entry name" value="GUANYLATE KINASE-RELATED"/>
    <property type="match status" value="1"/>
</dbReference>
<dbReference type="Gene3D" id="3.30.63.10">
    <property type="entry name" value="Guanylate Kinase phosphate binding domain"/>
    <property type="match status" value="1"/>
</dbReference>
<dbReference type="Gene3D" id="3.40.50.300">
    <property type="entry name" value="P-loop containing nucleotide triphosphate hydrolases"/>
    <property type="match status" value="1"/>
</dbReference>
<keyword evidence="6 9" id="KW-0418">Kinase</keyword>
<dbReference type="GO" id="GO:0005524">
    <property type="term" value="F:ATP binding"/>
    <property type="evidence" value="ECO:0007669"/>
    <property type="project" value="UniProtKB-UniRule"/>
</dbReference>
<keyword evidence="7 9" id="KW-0067">ATP-binding</keyword>
<dbReference type="Proteomes" id="UP000054051">
    <property type="component" value="Unassembled WGS sequence"/>
</dbReference>
<comment type="subcellular location">
    <subcellularLocation>
        <location evidence="9">Cytoplasm</location>
    </subcellularLocation>
</comment>
<dbReference type="SMART" id="SM00072">
    <property type="entry name" value="GuKc"/>
    <property type="match status" value="1"/>
</dbReference>
<evidence type="ECO:0000256" key="6">
    <source>
        <dbReference type="ARBA" id="ARBA00022777"/>
    </source>
</evidence>
<evidence type="ECO:0000313" key="11">
    <source>
        <dbReference type="EMBL" id="CCD29153.1"/>
    </source>
</evidence>
<sequence>MSAGSMTGNVFIIVAPSGAGKSTLVNALLQKDRQLHLSVSYTTRAPRPGEVNGREYYFIRLEEFRARCARGEFIESAEVHGHYYASSRLWIEEQLRRGQDIVLEIDWQGAWNVRQEFPDAVGVFILPPSLEALKERLYKRGQDTPGVIERRLRAARREMLHVQECDFVIVNDRLEDALCQLHSIVTAARLRLASVQRREAGLLAALGIAAER</sequence>
<dbReference type="RefSeq" id="WP_006682390.1">
    <property type="nucleotide sequence ID" value="NZ_CAFB01000038.1"/>
</dbReference>
<evidence type="ECO:0000313" key="12">
    <source>
        <dbReference type="Proteomes" id="UP000054051"/>
    </source>
</evidence>
<evidence type="ECO:0000259" key="10">
    <source>
        <dbReference type="PROSITE" id="PS50052"/>
    </source>
</evidence>
<evidence type="ECO:0000256" key="1">
    <source>
        <dbReference type="ARBA" id="ARBA00005790"/>
    </source>
</evidence>
<dbReference type="InterPro" id="IPR017665">
    <property type="entry name" value="Guanylate_kinase"/>
</dbReference>
<keyword evidence="9" id="KW-0963">Cytoplasm</keyword>
<dbReference type="FunFam" id="3.30.63.10:FF:000002">
    <property type="entry name" value="Guanylate kinase 1"/>
    <property type="match status" value="1"/>
</dbReference>
<dbReference type="InterPro" id="IPR008144">
    <property type="entry name" value="Guanylate_kin-like_dom"/>
</dbReference>
<dbReference type="InterPro" id="IPR008145">
    <property type="entry name" value="GK/Ca_channel_bsu"/>
</dbReference>
<evidence type="ECO:0000256" key="5">
    <source>
        <dbReference type="ARBA" id="ARBA00022741"/>
    </source>
</evidence>
<dbReference type="PROSITE" id="PS00856">
    <property type="entry name" value="GUANYLATE_KINASE_1"/>
    <property type="match status" value="1"/>
</dbReference>
<dbReference type="EMBL" id="CAFB01000038">
    <property type="protein sequence ID" value="CCD29153.1"/>
    <property type="molecule type" value="Genomic_DNA"/>
</dbReference>
<reference evidence="11 12" key="1">
    <citation type="submission" date="2011-08" db="EMBL/GenBank/DDBJ databases">
        <title>The genome of the obligate endobacterium of an arbuscular mycorrhizal fungus reveals an interphylum network of nutritional interactions.</title>
        <authorList>
            <person name="Ghignone S."/>
            <person name="Salvioli A."/>
            <person name="Anca I."/>
            <person name="Lumini E."/>
            <person name="Ortu G."/>
            <person name="Petiti L."/>
            <person name="Cruveiller S."/>
            <person name="Bianciotto V."/>
            <person name="Piffanelli P."/>
            <person name="Lanfranco L."/>
            <person name="Bonfante P."/>
        </authorList>
    </citation>
    <scope>NUCLEOTIDE SEQUENCE [LARGE SCALE GENOMIC DNA]</scope>
    <source>
        <strain evidence="11 12">BEG34</strain>
    </source>
</reference>